<name>A0A6P6VCB2_COFAR</name>
<proteinExistence type="inferred from homology"/>
<reference evidence="13" key="1">
    <citation type="journal article" date="2025" name="Foods">
        <title>Unveiling the Microbial Signatures of Arabica Coffee Cherries: Insights into Ripeness Specific Diversity, Functional Traits, and Implications for Quality and Safety.</title>
        <authorList>
            <consortium name="RefSeq"/>
            <person name="Tenea G.N."/>
            <person name="Cifuentes V."/>
            <person name="Reyes P."/>
            <person name="Cevallos-Vallejos M."/>
        </authorList>
    </citation>
    <scope>NUCLEOTIDE SEQUENCE [LARGE SCALE GENOMIC DNA]</scope>
</reference>
<dbReference type="SUPFAM" id="SSF47699">
    <property type="entry name" value="Bifunctional inhibitor/lipid-transfer protein/seed storage 2S albumin"/>
    <property type="match status" value="1"/>
</dbReference>
<dbReference type="Proteomes" id="UP001652660">
    <property type="component" value="Chromosome 11e"/>
</dbReference>
<dbReference type="Pfam" id="PF14368">
    <property type="entry name" value="LTP_2"/>
    <property type="match status" value="1"/>
</dbReference>
<dbReference type="RefSeq" id="XP_027100593.1">
    <property type="nucleotide sequence ID" value="XM_027244792.2"/>
</dbReference>
<dbReference type="InterPro" id="IPR016140">
    <property type="entry name" value="Bifunc_inhib/LTP/seed_store"/>
</dbReference>
<keyword evidence="4" id="KW-0336">GPI-anchor</keyword>
<protein>
    <submittedName>
        <fullName evidence="14">Non-specific lipid transfer protein GPI-anchored 1</fullName>
    </submittedName>
</protein>
<dbReference type="SMART" id="SM00499">
    <property type="entry name" value="AAI"/>
    <property type="match status" value="1"/>
</dbReference>
<dbReference type="InterPro" id="IPR036312">
    <property type="entry name" value="Bifun_inhib/LTP/seed_sf"/>
</dbReference>
<keyword evidence="3" id="KW-1003">Cell membrane</keyword>
<keyword evidence="7" id="KW-0325">Glycoprotein</keyword>
<dbReference type="InterPro" id="IPR043325">
    <property type="entry name" value="LTSS"/>
</dbReference>
<evidence type="ECO:0000259" key="12">
    <source>
        <dbReference type="SMART" id="SM00499"/>
    </source>
</evidence>
<dbReference type="PANTHER" id="PTHR33044">
    <property type="entry name" value="BIFUNCTIONAL INHIBITOR/LIPID-TRANSFER PROTEIN/SEED STORAGE 2S ALBUMIN SUPERFAMILY PROTEIN-RELATED"/>
    <property type="match status" value="1"/>
</dbReference>
<dbReference type="GO" id="GO:0005886">
    <property type="term" value="C:plasma membrane"/>
    <property type="evidence" value="ECO:0007669"/>
    <property type="project" value="UniProtKB-SubCell"/>
</dbReference>
<keyword evidence="8" id="KW-0449">Lipoprotein</keyword>
<dbReference type="PROSITE" id="PS51257">
    <property type="entry name" value="PROKAR_LIPOPROTEIN"/>
    <property type="match status" value="1"/>
</dbReference>
<evidence type="ECO:0000256" key="10">
    <source>
        <dbReference type="SAM" id="Phobius"/>
    </source>
</evidence>
<evidence type="ECO:0000313" key="13">
    <source>
        <dbReference type="Proteomes" id="UP001652660"/>
    </source>
</evidence>
<dbReference type="Gene3D" id="1.10.110.10">
    <property type="entry name" value="Plant lipid-transfer and hydrophobic proteins"/>
    <property type="match status" value="1"/>
</dbReference>
<evidence type="ECO:0000256" key="8">
    <source>
        <dbReference type="ARBA" id="ARBA00023288"/>
    </source>
</evidence>
<feature type="compositionally biased region" description="Low complexity" evidence="9">
    <location>
        <begin position="130"/>
        <end position="149"/>
    </location>
</feature>
<keyword evidence="6" id="KW-1015">Disulfide bond</keyword>
<dbReference type="GO" id="GO:0098552">
    <property type="term" value="C:side of membrane"/>
    <property type="evidence" value="ECO:0007669"/>
    <property type="project" value="UniProtKB-KW"/>
</dbReference>
<evidence type="ECO:0000313" key="14">
    <source>
        <dbReference type="RefSeq" id="XP_027100593.1"/>
    </source>
</evidence>
<keyword evidence="13" id="KW-1185">Reference proteome</keyword>
<sequence length="190" mass="19764">MNARAEITAFLVLAIGCSLVAGDAITDQCVNEFPKLSTCLNFATGKQDTPTKECCTSVSDLKNKNPVCLCYIIQQIHSGSDPQIKNMGIQEARLLQLPSACKLTNASTSECPKLLHLSPSSPDAAIFANSTASTTPSTATPDKSTPTKSNAGSTTFKNGPQLAGPALAIVVAIFFSSFPTGLALMSSCST</sequence>
<dbReference type="CDD" id="cd00010">
    <property type="entry name" value="AAI_LTSS"/>
    <property type="match status" value="1"/>
</dbReference>
<organism evidence="13 14">
    <name type="scientific">Coffea arabica</name>
    <name type="common">Arabian coffee</name>
    <dbReference type="NCBI Taxonomy" id="13443"/>
    <lineage>
        <taxon>Eukaryota</taxon>
        <taxon>Viridiplantae</taxon>
        <taxon>Streptophyta</taxon>
        <taxon>Embryophyta</taxon>
        <taxon>Tracheophyta</taxon>
        <taxon>Spermatophyta</taxon>
        <taxon>Magnoliopsida</taxon>
        <taxon>eudicotyledons</taxon>
        <taxon>Gunneridae</taxon>
        <taxon>Pentapetalae</taxon>
        <taxon>asterids</taxon>
        <taxon>lamiids</taxon>
        <taxon>Gentianales</taxon>
        <taxon>Rubiaceae</taxon>
        <taxon>Ixoroideae</taxon>
        <taxon>Gardenieae complex</taxon>
        <taxon>Bertiereae - Coffeeae clade</taxon>
        <taxon>Coffeeae</taxon>
        <taxon>Coffea</taxon>
    </lineage>
</organism>
<evidence type="ECO:0000256" key="7">
    <source>
        <dbReference type="ARBA" id="ARBA00023180"/>
    </source>
</evidence>
<accession>A0A6P6VCB2</accession>
<evidence type="ECO:0000256" key="5">
    <source>
        <dbReference type="ARBA" id="ARBA00022729"/>
    </source>
</evidence>
<evidence type="ECO:0000256" key="9">
    <source>
        <dbReference type="SAM" id="MobiDB-lite"/>
    </source>
</evidence>
<dbReference type="AlphaFoldDB" id="A0A6P6VCB2"/>
<keyword evidence="10" id="KW-0472">Membrane</keyword>
<evidence type="ECO:0000256" key="4">
    <source>
        <dbReference type="ARBA" id="ARBA00022622"/>
    </source>
</evidence>
<evidence type="ECO:0000256" key="2">
    <source>
        <dbReference type="ARBA" id="ARBA00009748"/>
    </source>
</evidence>
<evidence type="ECO:0000256" key="1">
    <source>
        <dbReference type="ARBA" id="ARBA00004609"/>
    </source>
</evidence>
<keyword evidence="10" id="KW-0812">Transmembrane</keyword>
<comment type="subcellular location">
    <subcellularLocation>
        <location evidence="1">Cell membrane</location>
        <topology evidence="1">Lipid-anchor</topology>
        <topology evidence="1">GPI-anchor</topology>
    </subcellularLocation>
</comment>
<evidence type="ECO:0000256" key="6">
    <source>
        <dbReference type="ARBA" id="ARBA00023157"/>
    </source>
</evidence>
<feature type="region of interest" description="Disordered" evidence="9">
    <location>
        <begin position="130"/>
        <end position="156"/>
    </location>
</feature>
<feature type="signal peptide" evidence="11">
    <location>
        <begin position="1"/>
        <end position="22"/>
    </location>
</feature>
<evidence type="ECO:0000256" key="3">
    <source>
        <dbReference type="ARBA" id="ARBA00022475"/>
    </source>
</evidence>
<reference evidence="14" key="2">
    <citation type="submission" date="2025-08" db="UniProtKB">
        <authorList>
            <consortium name="RefSeq"/>
        </authorList>
    </citation>
    <scope>IDENTIFICATION</scope>
    <source>
        <tissue evidence="14">Leaves</tissue>
    </source>
</reference>
<feature type="chain" id="PRO_5028409228" evidence="11">
    <location>
        <begin position="23"/>
        <end position="190"/>
    </location>
</feature>
<comment type="similarity">
    <text evidence="2">Belongs to the plant LTP family.</text>
</comment>
<evidence type="ECO:0000256" key="11">
    <source>
        <dbReference type="SAM" id="SignalP"/>
    </source>
</evidence>
<feature type="domain" description="Bifunctional inhibitor/plant lipid transfer protein/seed storage helical" evidence="12">
    <location>
        <begin position="29"/>
        <end position="111"/>
    </location>
</feature>
<feature type="transmembrane region" description="Helical" evidence="10">
    <location>
        <begin position="162"/>
        <end position="185"/>
    </location>
</feature>
<dbReference type="GeneID" id="113719569"/>
<keyword evidence="5 11" id="KW-0732">Signal</keyword>
<keyword evidence="10" id="KW-1133">Transmembrane helix</keyword>
<gene>
    <name evidence="14" type="primary">LOC113719569</name>
</gene>
<dbReference type="OrthoDB" id="1882492at2759"/>